<protein>
    <recommendedName>
        <fullName evidence="5">STAS/SEC14 domain-containing protein</fullName>
    </recommendedName>
</protein>
<name>A0A5S3XLG0_9GAMM</name>
<dbReference type="EMBL" id="PNCL01000086">
    <property type="protein sequence ID" value="TMP56290.1"/>
    <property type="molecule type" value="Genomic_DNA"/>
</dbReference>
<dbReference type="OrthoDB" id="6313493at2"/>
<gene>
    <name evidence="2" type="ORF">CWB96_15355</name>
    <name evidence="1" type="ORF">CWB97_12825</name>
</gene>
<reference evidence="3 4" key="1">
    <citation type="submission" date="2017-12" db="EMBL/GenBank/DDBJ databases">
        <authorList>
            <person name="Paulsen S."/>
            <person name="Gram L.K."/>
        </authorList>
    </citation>
    <scope>NUCLEOTIDE SEQUENCE [LARGE SCALE GENOMIC DNA]</scope>
    <source>
        <strain evidence="2 4">S2231</strain>
        <strain evidence="1 3">S2233</strain>
    </source>
</reference>
<evidence type="ECO:0000313" key="4">
    <source>
        <dbReference type="Proteomes" id="UP000307706"/>
    </source>
</evidence>
<evidence type="ECO:0008006" key="5">
    <source>
        <dbReference type="Google" id="ProtNLM"/>
    </source>
</evidence>
<accession>A0A5S3XLG0</accession>
<dbReference type="AlphaFoldDB" id="A0A5S3XLG0"/>
<dbReference type="InterPro" id="IPR036513">
    <property type="entry name" value="STAS_dom_sf"/>
</dbReference>
<evidence type="ECO:0000313" key="2">
    <source>
        <dbReference type="EMBL" id="TMP56290.1"/>
    </source>
</evidence>
<proteinExistence type="predicted"/>
<dbReference type="EMBL" id="PNCK01000044">
    <property type="protein sequence ID" value="TMP42024.1"/>
    <property type="molecule type" value="Genomic_DNA"/>
</dbReference>
<evidence type="ECO:0000313" key="3">
    <source>
        <dbReference type="Proteomes" id="UP000305730"/>
    </source>
</evidence>
<comment type="caution">
    <text evidence="2">The sequence shown here is derived from an EMBL/GenBank/DDBJ whole genome shotgun (WGS) entry which is preliminary data.</text>
</comment>
<keyword evidence="3" id="KW-1185">Reference proteome</keyword>
<sequence length="130" mass="14706">MTDKTDHTTQPFTYNINSACPSDIIAVTVKGCGQPKEVIDMYQKIQSFAQLHHKDKLLLNVVDLKLHYDGSDVLKVTKVIEQILPNFCVARVVSPADFKSDLIDLFSHNTSLKLKSFHDEHHAIEWLTAT</sequence>
<evidence type="ECO:0000313" key="1">
    <source>
        <dbReference type="EMBL" id="TMP42024.1"/>
    </source>
</evidence>
<reference evidence="3 4" key="2">
    <citation type="submission" date="2019-06" db="EMBL/GenBank/DDBJ databases">
        <title>Co-occurence of chitin degradation, pigmentation and bioactivity in marine Pseudoalteromonas.</title>
        <authorList>
            <person name="Sonnenschein E.C."/>
            <person name="Bech P.K."/>
        </authorList>
    </citation>
    <scope>NUCLEOTIDE SEQUENCE [LARGE SCALE GENOMIC DNA]</scope>
    <source>
        <strain evidence="4">S2231</strain>
        <strain evidence="3">S2233</strain>
    </source>
</reference>
<dbReference type="Proteomes" id="UP000305730">
    <property type="component" value="Unassembled WGS sequence"/>
</dbReference>
<dbReference type="SUPFAM" id="SSF52091">
    <property type="entry name" value="SpoIIaa-like"/>
    <property type="match status" value="1"/>
</dbReference>
<dbReference type="Proteomes" id="UP000307706">
    <property type="component" value="Unassembled WGS sequence"/>
</dbReference>
<reference evidence="2" key="3">
    <citation type="submission" date="2019-09" db="EMBL/GenBank/DDBJ databases">
        <title>Co-occurence of chitin degradation, pigmentation and bioactivity in marine Pseudoalteromonas.</title>
        <authorList>
            <person name="Sonnenschein E.C."/>
            <person name="Bech P.K."/>
        </authorList>
    </citation>
    <scope>NUCLEOTIDE SEQUENCE</scope>
    <source>
        <strain evidence="2">S2231</strain>
        <strain evidence="1">S2233</strain>
    </source>
</reference>
<dbReference type="RefSeq" id="WP_138597331.1">
    <property type="nucleotide sequence ID" value="NZ_PNCK01000044.1"/>
</dbReference>
<organism evidence="2 4">
    <name type="scientific">Pseudoalteromonas citrea</name>
    <dbReference type="NCBI Taxonomy" id="43655"/>
    <lineage>
        <taxon>Bacteria</taxon>
        <taxon>Pseudomonadati</taxon>
        <taxon>Pseudomonadota</taxon>
        <taxon>Gammaproteobacteria</taxon>
        <taxon>Alteromonadales</taxon>
        <taxon>Pseudoalteromonadaceae</taxon>
        <taxon>Pseudoalteromonas</taxon>
    </lineage>
</organism>